<dbReference type="InterPro" id="IPR020846">
    <property type="entry name" value="MFS_dom"/>
</dbReference>
<keyword evidence="5 6" id="KW-0472">Membrane</keyword>
<reference evidence="8 9" key="1">
    <citation type="journal article" date="2015" name="Genome Announc.">
        <title>Draft Genome of the Euendolithic (true boring) Cyanobacterium Mastigocoleus testarum strain BC008.</title>
        <authorList>
            <person name="Guida B.S."/>
            <person name="Garcia-Pichel F."/>
        </authorList>
    </citation>
    <scope>NUCLEOTIDE SEQUENCE [LARGE SCALE GENOMIC DNA]</scope>
    <source>
        <strain evidence="8 9">BC008</strain>
    </source>
</reference>
<dbReference type="AlphaFoldDB" id="A0A0V7ZSU6"/>
<feature type="transmembrane region" description="Helical" evidence="6">
    <location>
        <begin position="63"/>
        <end position="83"/>
    </location>
</feature>
<feature type="transmembrane region" description="Helical" evidence="6">
    <location>
        <begin position="106"/>
        <end position="123"/>
    </location>
</feature>
<dbReference type="EMBL" id="LMTZ01000087">
    <property type="protein sequence ID" value="KST67531.1"/>
    <property type="molecule type" value="Genomic_DNA"/>
</dbReference>
<feature type="transmembrane region" description="Helical" evidence="6">
    <location>
        <begin position="6"/>
        <end position="25"/>
    </location>
</feature>
<proteinExistence type="predicted"/>
<sequence>MGVDNAQITLWTSFLYLPWVIKMFWGPFVDTFSTKRRWLLTTQFAMSGCLALVALSLQLPNFFFISLAAFAVGAFISATYDIATDGFYMLALNPGQQAFFVGIRTFFYRLAMLFCTGFLVILAGRLEKSTGNNPLSWSIAIGVAAVIFAVLFIFHALILPAPESNSHNNLDNKTVQNVSWVNVFRSYFEQNKVYIILLFILFYRFGEAMLLKLASVFLLDQTAAGGLGLATEDVGYIYGTFGLVSLICGGILGGILISKFGLKKSLFPMALSLNLPNLFYVYMAVAKPPIQFVYPLVSIEQFGYGIGTTAFMVYLMYICKGEYKTSHYAISTGLMALGMMIPGAISGTIQESVGYPLFFGIVFLATIPGMLTIFFLPLNGEEGKQQKTI</sequence>
<dbReference type="Pfam" id="PF07690">
    <property type="entry name" value="MFS_1"/>
    <property type="match status" value="1"/>
</dbReference>
<dbReference type="PROSITE" id="PS50850">
    <property type="entry name" value="MFS"/>
    <property type="match status" value="1"/>
</dbReference>
<gene>
    <name evidence="8" type="ORF">BC008_30155</name>
</gene>
<dbReference type="Proteomes" id="UP000053372">
    <property type="component" value="Unassembled WGS sequence"/>
</dbReference>
<dbReference type="GO" id="GO:0022857">
    <property type="term" value="F:transmembrane transporter activity"/>
    <property type="evidence" value="ECO:0007669"/>
    <property type="project" value="InterPro"/>
</dbReference>
<name>A0A0V7ZSU6_9CYAN</name>
<dbReference type="GO" id="GO:0005886">
    <property type="term" value="C:plasma membrane"/>
    <property type="evidence" value="ECO:0007669"/>
    <property type="project" value="UniProtKB-SubCell"/>
</dbReference>
<keyword evidence="9" id="KW-1185">Reference proteome</keyword>
<evidence type="ECO:0000256" key="1">
    <source>
        <dbReference type="ARBA" id="ARBA00004651"/>
    </source>
</evidence>
<feature type="transmembrane region" description="Helical" evidence="6">
    <location>
        <begin position="135"/>
        <end position="159"/>
    </location>
</feature>
<keyword evidence="2" id="KW-0813">Transport</keyword>
<evidence type="ECO:0000256" key="5">
    <source>
        <dbReference type="ARBA" id="ARBA00023136"/>
    </source>
</evidence>
<feature type="transmembrane region" description="Helical" evidence="6">
    <location>
        <begin position="355"/>
        <end position="378"/>
    </location>
</feature>
<feature type="transmembrane region" description="Helical" evidence="6">
    <location>
        <begin position="292"/>
        <end position="316"/>
    </location>
</feature>
<feature type="transmembrane region" description="Helical" evidence="6">
    <location>
        <begin position="266"/>
        <end position="286"/>
    </location>
</feature>
<comment type="caution">
    <text evidence="8">The sequence shown here is derived from an EMBL/GenBank/DDBJ whole genome shotgun (WGS) entry which is preliminary data.</text>
</comment>
<feature type="transmembrane region" description="Helical" evidence="6">
    <location>
        <begin position="193"/>
        <end position="215"/>
    </location>
</feature>
<dbReference type="InterPro" id="IPR004752">
    <property type="entry name" value="AmpG_permease/AT-1"/>
</dbReference>
<protein>
    <submittedName>
        <fullName evidence="8">MFS transporter</fullName>
    </submittedName>
</protein>
<evidence type="ECO:0000256" key="6">
    <source>
        <dbReference type="SAM" id="Phobius"/>
    </source>
</evidence>
<evidence type="ECO:0000256" key="2">
    <source>
        <dbReference type="ARBA" id="ARBA00022448"/>
    </source>
</evidence>
<feature type="domain" description="Major facilitator superfamily (MFS) profile" evidence="7">
    <location>
        <begin position="1"/>
        <end position="380"/>
    </location>
</feature>
<dbReference type="SUPFAM" id="SSF103473">
    <property type="entry name" value="MFS general substrate transporter"/>
    <property type="match status" value="1"/>
</dbReference>
<keyword evidence="4 6" id="KW-1133">Transmembrane helix</keyword>
<dbReference type="Gene3D" id="1.20.1250.20">
    <property type="entry name" value="MFS general substrate transporter like domains"/>
    <property type="match status" value="2"/>
</dbReference>
<evidence type="ECO:0000256" key="3">
    <source>
        <dbReference type="ARBA" id="ARBA00022692"/>
    </source>
</evidence>
<accession>A0A0V7ZSU6</accession>
<evidence type="ECO:0000256" key="4">
    <source>
        <dbReference type="ARBA" id="ARBA00022989"/>
    </source>
</evidence>
<dbReference type="PANTHER" id="PTHR12778:SF10">
    <property type="entry name" value="MAJOR FACILITATOR SUPERFAMILY DOMAIN-CONTAINING PROTEIN 3"/>
    <property type="match status" value="1"/>
</dbReference>
<organism evidence="8 9">
    <name type="scientific">Mastigocoleus testarum BC008</name>
    <dbReference type="NCBI Taxonomy" id="371196"/>
    <lineage>
        <taxon>Bacteria</taxon>
        <taxon>Bacillati</taxon>
        <taxon>Cyanobacteriota</taxon>
        <taxon>Cyanophyceae</taxon>
        <taxon>Nostocales</taxon>
        <taxon>Hapalosiphonaceae</taxon>
        <taxon>Mastigocoleus</taxon>
    </lineage>
</organism>
<comment type="subcellular location">
    <subcellularLocation>
        <location evidence="1">Cell membrane</location>
        <topology evidence="1">Multi-pass membrane protein</topology>
    </subcellularLocation>
</comment>
<keyword evidence="3 6" id="KW-0812">Transmembrane</keyword>
<dbReference type="InterPro" id="IPR011701">
    <property type="entry name" value="MFS"/>
</dbReference>
<dbReference type="PANTHER" id="PTHR12778">
    <property type="entry name" value="SOLUTE CARRIER FAMILY 33 ACETYL-COA TRANSPORTER -RELATED"/>
    <property type="match status" value="1"/>
</dbReference>
<dbReference type="InterPro" id="IPR036259">
    <property type="entry name" value="MFS_trans_sf"/>
</dbReference>
<evidence type="ECO:0000259" key="7">
    <source>
        <dbReference type="PROSITE" id="PS50850"/>
    </source>
</evidence>
<feature type="transmembrane region" description="Helical" evidence="6">
    <location>
        <begin position="328"/>
        <end position="349"/>
    </location>
</feature>
<evidence type="ECO:0000313" key="9">
    <source>
        <dbReference type="Proteomes" id="UP000053372"/>
    </source>
</evidence>
<feature type="transmembrane region" description="Helical" evidence="6">
    <location>
        <begin position="37"/>
        <end position="57"/>
    </location>
</feature>
<feature type="transmembrane region" description="Helical" evidence="6">
    <location>
        <begin position="235"/>
        <end position="257"/>
    </location>
</feature>
<evidence type="ECO:0000313" key="8">
    <source>
        <dbReference type="EMBL" id="KST67531.1"/>
    </source>
</evidence>